<evidence type="ECO:0000313" key="1">
    <source>
        <dbReference type="EMBL" id="CAG8676529.1"/>
    </source>
</evidence>
<sequence length="65" mass="7575">MLSMDEGYQTQKEGGKLKKINLMNLILTKNLELQEVNYKNNENVFNDAILNEDQADNIELINFQK</sequence>
<gene>
    <name evidence="1" type="ORF">SPELUC_LOCUS9931</name>
</gene>
<comment type="caution">
    <text evidence="1">The sequence shown here is derived from an EMBL/GenBank/DDBJ whole genome shotgun (WGS) entry which is preliminary data.</text>
</comment>
<dbReference type="EMBL" id="CAJVPW010017424">
    <property type="protein sequence ID" value="CAG8676529.1"/>
    <property type="molecule type" value="Genomic_DNA"/>
</dbReference>
<evidence type="ECO:0000313" key="2">
    <source>
        <dbReference type="Proteomes" id="UP000789366"/>
    </source>
</evidence>
<organism evidence="1 2">
    <name type="scientific">Cetraspora pellucida</name>
    <dbReference type="NCBI Taxonomy" id="1433469"/>
    <lineage>
        <taxon>Eukaryota</taxon>
        <taxon>Fungi</taxon>
        <taxon>Fungi incertae sedis</taxon>
        <taxon>Mucoromycota</taxon>
        <taxon>Glomeromycotina</taxon>
        <taxon>Glomeromycetes</taxon>
        <taxon>Diversisporales</taxon>
        <taxon>Gigasporaceae</taxon>
        <taxon>Cetraspora</taxon>
    </lineage>
</organism>
<proteinExistence type="predicted"/>
<name>A0ACA9NTP2_9GLOM</name>
<accession>A0ACA9NTP2</accession>
<reference evidence="1" key="1">
    <citation type="submission" date="2021-06" db="EMBL/GenBank/DDBJ databases">
        <authorList>
            <person name="Kallberg Y."/>
            <person name="Tangrot J."/>
            <person name="Rosling A."/>
        </authorList>
    </citation>
    <scope>NUCLEOTIDE SEQUENCE</scope>
    <source>
        <strain evidence="1">28 12/20/2015</strain>
    </source>
</reference>
<dbReference type="Proteomes" id="UP000789366">
    <property type="component" value="Unassembled WGS sequence"/>
</dbReference>
<protein>
    <submittedName>
        <fullName evidence="1">392_t:CDS:1</fullName>
    </submittedName>
</protein>
<keyword evidence="2" id="KW-1185">Reference proteome</keyword>